<protein>
    <submittedName>
        <fullName evidence="1">Uncharacterized protein</fullName>
    </submittedName>
</protein>
<dbReference type="EMBL" id="LT670818">
    <property type="protein sequence ID" value="SHH46706.1"/>
    <property type="molecule type" value="Genomic_DNA"/>
</dbReference>
<organism evidence="1 2">
    <name type="scientific">Bradyrhizobium erythrophlei</name>
    <dbReference type="NCBI Taxonomy" id="1437360"/>
    <lineage>
        <taxon>Bacteria</taxon>
        <taxon>Pseudomonadati</taxon>
        <taxon>Pseudomonadota</taxon>
        <taxon>Alphaproteobacteria</taxon>
        <taxon>Hyphomicrobiales</taxon>
        <taxon>Nitrobacteraceae</taxon>
        <taxon>Bradyrhizobium</taxon>
    </lineage>
</organism>
<sequence length="655" mass="70832">MELNFSDKTINRTGNVVNAWLWENVAGDGTINFAVVQIGPTLYFYDAGVVSGLSAGALTPTIDLTPFSPAGAPSPATLECQFSAGMGYLFVSHPNLESFSVSYDPVALTFTATQITLQIRDFKGLKELGVATDTRPGSLTTAHTYNLQNQSWAFNTAYYATFKTNLAVYPSNADIWWAYKNTSDVFDTTQVANVSLGNSPAPRGHYIVNPYNVDRSTVSGVAGITVETTGYQRASTNAFFAGRVFYAGVSAQGFNSRIYFSQICTSDAQFGLCMQSNDPTAESAFDLLSSDGGVIQIPDAGTIIKLIAMEGALVAFCTNGCWSIQGSNAAGFSANDYTVKKITSVRTISATSFVSVMGYPCWWNADGIYAMANKNGVLAVDSMTDLKIKDWFASIPLASKGQAKGVYNSLTHVIQWTYRSTIAASVEETEQFDKILNFNVLSGAFYPWSISPGVQVHNTLVVQAGSGQLSFNTVLSVAPSNVLDALGNQVVSYNIANKTIHPVSKFLVSRSNGSGSFLFTWAECQDITYTDWTSTGVNADYSSFFVSGYKILGEGQRKIQGNYVYVYSDDTVPTSYLFQGVFDFGSSSLSNQISTRQTVVNGFTRATNSNAYSYAHRKLKVRGQGVSLQLEFSSVRGQPFNVVGWSIWVTGNSSI</sequence>
<reference evidence="1 2" key="1">
    <citation type="submission" date="2016-11" db="EMBL/GenBank/DDBJ databases">
        <authorList>
            <person name="Jaros S."/>
            <person name="Januszkiewicz K."/>
            <person name="Wedrychowicz H."/>
        </authorList>
    </citation>
    <scope>NUCLEOTIDE SEQUENCE [LARGE SCALE GENOMIC DNA]</scope>
    <source>
        <strain evidence="1 2">GAS242</strain>
    </source>
</reference>
<dbReference type="Proteomes" id="UP000190675">
    <property type="component" value="Chromosome I"/>
</dbReference>
<proteinExistence type="predicted"/>
<gene>
    <name evidence="1" type="ORF">SAMN05444169_7600</name>
</gene>
<name>A0A1M5T7M9_9BRAD</name>
<evidence type="ECO:0000313" key="1">
    <source>
        <dbReference type="EMBL" id="SHH46706.1"/>
    </source>
</evidence>
<accession>A0A1M5T7M9</accession>
<dbReference type="AlphaFoldDB" id="A0A1M5T7M9"/>
<evidence type="ECO:0000313" key="2">
    <source>
        <dbReference type="Proteomes" id="UP000190675"/>
    </source>
</evidence>